<dbReference type="InterPro" id="IPR014284">
    <property type="entry name" value="RNA_pol_sigma-70_dom"/>
</dbReference>
<keyword evidence="2" id="KW-0731">Sigma factor</keyword>
<dbReference type="InterPro" id="IPR007627">
    <property type="entry name" value="RNA_pol_sigma70_r2"/>
</dbReference>
<feature type="non-terminal residue" evidence="5">
    <location>
        <position position="139"/>
    </location>
</feature>
<dbReference type="Gene3D" id="1.10.1740.10">
    <property type="match status" value="1"/>
</dbReference>
<feature type="domain" description="RNA polymerase sigma-70 region 2" evidence="4">
    <location>
        <begin position="23"/>
        <end position="89"/>
    </location>
</feature>
<sequence length="139" mass="16372">MDFTENSILEAIKRKEENSIQNLFKQIYRPLVMYAYQYLNSLEDAEDLVQDVFVKVCDSSALDKLDGKLYAYLYTSVRNASINLLKKKKLKHIVERDNLLNKDDNLNIDEIIWGKYINKIYEEVEKLPSKTKIIFKSIV</sequence>
<evidence type="ECO:0000313" key="6">
    <source>
        <dbReference type="Proteomes" id="UP000249645"/>
    </source>
</evidence>
<evidence type="ECO:0000313" key="5">
    <source>
        <dbReference type="EMBL" id="PZP46093.1"/>
    </source>
</evidence>
<gene>
    <name evidence="5" type="ORF">DI598_12520</name>
</gene>
<organism evidence="5 6">
    <name type="scientific">Pseudopedobacter saltans</name>
    <dbReference type="NCBI Taxonomy" id="151895"/>
    <lineage>
        <taxon>Bacteria</taxon>
        <taxon>Pseudomonadati</taxon>
        <taxon>Bacteroidota</taxon>
        <taxon>Sphingobacteriia</taxon>
        <taxon>Sphingobacteriales</taxon>
        <taxon>Sphingobacteriaceae</taxon>
        <taxon>Pseudopedobacter</taxon>
    </lineage>
</organism>
<proteinExistence type="predicted"/>
<comment type="caution">
    <text evidence="5">The sequence shown here is derived from an EMBL/GenBank/DDBJ whole genome shotgun (WGS) entry which is preliminary data.</text>
</comment>
<protein>
    <recommendedName>
        <fullName evidence="4">RNA polymerase sigma-70 region 2 domain-containing protein</fullName>
    </recommendedName>
</protein>
<dbReference type="Proteomes" id="UP000249645">
    <property type="component" value="Unassembled WGS sequence"/>
</dbReference>
<name>A0A2W5EUI2_9SPHI</name>
<dbReference type="GO" id="GO:0006352">
    <property type="term" value="P:DNA-templated transcription initiation"/>
    <property type="evidence" value="ECO:0007669"/>
    <property type="project" value="InterPro"/>
</dbReference>
<dbReference type="Pfam" id="PF04542">
    <property type="entry name" value="Sigma70_r2"/>
    <property type="match status" value="1"/>
</dbReference>
<keyword evidence="1" id="KW-0805">Transcription regulation</keyword>
<dbReference type="SUPFAM" id="SSF88946">
    <property type="entry name" value="Sigma2 domain of RNA polymerase sigma factors"/>
    <property type="match status" value="1"/>
</dbReference>
<evidence type="ECO:0000256" key="3">
    <source>
        <dbReference type="ARBA" id="ARBA00023163"/>
    </source>
</evidence>
<accession>A0A2W5EUI2</accession>
<dbReference type="EMBL" id="QFOI01000239">
    <property type="protein sequence ID" value="PZP46093.1"/>
    <property type="molecule type" value="Genomic_DNA"/>
</dbReference>
<dbReference type="InterPro" id="IPR013325">
    <property type="entry name" value="RNA_pol_sigma_r2"/>
</dbReference>
<reference evidence="5 6" key="1">
    <citation type="submission" date="2017-11" db="EMBL/GenBank/DDBJ databases">
        <title>Infants hospitalized years apart are colonized by the same room-sourced microbial strains.</title>
        <authorList>
            <person name="Brooks B."/>
            <person name="Olm M.R."/>
            <person name="Firek B.A."/>
            <person name="Baker R."/>
            <person name="Thomas B.C."/>
            <person name="Morowitz M.J."/>
            <person name="Banfield J.F."/>
        </authorList>
    </citation>
    <scope>NUCLEOTIDE SEQUENCE [LARGE SCALE GENOMIC DNA]</scope>
    <source>
        <strain evidence="5">S2_009_000_R2_76</strain>
    </source>
</reference>
<evidence type="ECO:0000259" key="4">
    <source>
        <dbReference type="Pfam" id="PF04542"/>
    </source>
</evidence>
<dbReference type="NCBIfam" id="TIGR02937">
    <property type="entry name" value="sigma70-ECF"/>
    <property type="match status" value="1"/>
</dbReference>
<evidence type="ECO:0000256" key="1">
    <source>
        <dbReference type="ARBA" id="ARBA00023015"/>
    </source>
</evidence>
<dbReference type="AlphaFoldDB" id="A0A2W5EUI2"/>
<dbReference type="PANTHER" id="PTHR43133:SF46">
    <property type="entry name" value="RNA POLYMERASE SIGMA-70 FACTOR ECF SUBFAMILY"/>
    <property type="match status" value="1"/>
</dbReference>
<evidence type="ECO:0000256" key="2">
    <source>
        <dbReference type="ARBA" id="ARBA00023082"/>
    </source>
</evidence>
<keyword evidence="3" id="KW-0804">Transcription</keyword>
<dbReference type="InterPro" id="IPR039425">
    <property type="entry name" value="RNA_pol_sigma-70-like"/>
</dbReference>
<dbReference type="PANTHER" id="PTHR43133">
    <property type="entry name" value="RNA POLYMERASE ECF-TYPE SIGMA FACTO"/>
    <property type="match status" value="1"/>
</dbReference>
<dbReference type="GO" id="GO:0016987">
    <property type="term" value="F:sigma factor activity"/>
    <property type="evidence" value="ECO:0007669"/>
    <property type="project" value="UniProtKB-KW"/>
</dbReference>